<keyword evidence="1" id="KW-0812">Transmembrane</keyword>
<protein>
    <submittedName>
        <fullName evidence="2">Uncharacterized protein</fullName>
    </submittedName>
</protein>
<dbReference type="AlphaFoldDB" id="A0A8X7NQF9"/>
<dbReference type="Proteomes" id="UP000590412">
    <property type="component" value="Unassembled WGS sequence"/>
</dbReference>
<proteinExistence type="predicted"/>
<comment type="caution">
    <text evidence="2">The sequence shown here is derived from an EMBL/GenBank/DDBJ whole genome shotgun (WGS) entry which is preliminary data.</text>
</comment>
<keyword evidence="1" id="KW-1133">Transmembrane helix</keyword>
<feature type="transmembrane region" description="Helical" evidence="1">
    <location>
        <begin position="300"/>
        <end position="320"/>
    </location>
</feature>
<evidence type="ECO:0000256" key="1">
    <source>
        <dbReference type="SAM" id="Phobius"/>
    </source>
</evidence>
<gene>
    <name evidence="2" type="ORF">FOB60_002240</name>
</gene>
<evidence type="ECO:0000313" key="3">
    <source>
        <dbReference type="Proteomes" id="UP000590412"/>
    </source>
</evidence>
<sequence length="326" mass="37627">MPYTIGDRKLKVTLDLSKEDQILILENSQVFRYCLNKAVLKYLISLKTIVHLYADVLTIYSTLLKKIPQYEDITVMTNDCKNNILQLENDFNDILGKDTLQESDLDNNGGNFSMSINFRRIELVPYEQTIRPSVNLILQSTLSTFELINKILHCIEVFFTSHSNLKKLLVPFLKMDCSRVLRAIEYGQNLFQTSLIVDDIPFGFDSWIWLQLMRIEDITSDIERESAKLHASFCKFEGSLRHYTDLLLGKAILKRTIEEEDCYLIKRREVCYQASEHVVSIPLSEERTSDDNPMTSFGKALTYIVMVLVGLVAIILYRLIRVITGS</sequence>
<name>A0A8X7NQF9_CANPA</name>
<dbReference type="EMBL" id="JABWAB010000003">
    <property type="protein sequence ID" value="KAF6057685.1"/>
    <property type="molecule type" value="Genomic_DNA"/>
</dbReference>
<accession>A0A8X7NQF9</accession>
<reference evidence="2" key="1">
    <citation type="submission" date="2020-03" db="EMBL/GenBank/DDBJ databases">
        <title>FDA dAtabase for Regulatory Grade micrObial Sequences (FDA-ARGOS): Supporting development and validation of Infectious Disease Dx tests.</title>
        <authorList>
            <person name="Campos J."/>
            <person name="Goldberg B."/>
            <person name="Tallon L."/>
            <person name="Sadzewicz L."/>
            <person name="Vavikolanu K."/>
            <person name="Mehta A."/>
            <person name="Aluvathingal J."/>
            <person name="Nadendla S."/>
            <person name="Nandy P."/>
            <person name="Geyer C."/>
            <person name="Yan Y."/>
            <person name="Sichtig H."/>
        </authorList>
    </citation>
    <scope>NUCLEOTIDE SEQUENCE [LARGE SCALE GENOMIC DNA]</scope>
    <source>
        <strain evidence="2">FDAARGOS_652</strain>
    </source>
</reference>
<keyword evidence="1" id="KW-0472">Membrane</keyword>
<organism evidence="2 3">
    <name type="scientific">Candida parapsilosis</name>
    <name type="common">Yeast</name>
    <dbReference type="NCBI Taxonomy" id="5480"/>
    <lineage>
        <taxon>Eukaryota</taxon>
        <taxon>Fungi</taxon>
        <taxon>Dikarya</taxon>
        <taxon>Ascomycota</taxon>
        <taxon>Saccharomycotina</taxon>
        <taxon>Pichiomycetes</taxon>
        <taxon>Debaryomycetaceae</taxon>
        <taxon>Candida/Lodderomyces clade</taxon>
        <taxon>Candida</taxon>
    </lineage>
</organism>
<evidence type="ECO:0000313" key="2">
    <source>
        <dbReference type="EMBL" id="KAF6057685.1"/>
    </source>
</evidence>